<sequence length="1317" mass="149409">MDDVFEQLGQFEQLQFDPLEQLADQDLEAILAVLKEDAEEVTATHRTNDDEVIGGRVEERRMLGIGNGMIRNEGEAVLRRNTQQEPPPAPPLTAARRPAVPPLLLFTQPPRHEHNDLYSTEYMDHFMQERYSSRESRMPKRFAGKAVNGRTTIDASIRYDSFGQDLYGSTPPYRTRRYRNTTEPRCRYRNITPFPPLDYEPRENGRKSYEANLSWSFDSMIDGGGLNFEYVYPEARSGQRLADQQKEARSRNGLWTSAQYTIDRESQRYSESRKVCFNCWKKGHIFHECGQLTTTYSKSESTRQRKKIWSFEWAKLLHRKRLDYLLFVPTQFRKEWEDWVADESQMVGFRAPAESNADAIVSTPAPRKAAPIPKPLIECTACCEFIVERTAPDAVPCGHRYCWKCLEQFLRNAVVDRSLYPPQCCNTAFPASVSRRRGITTDAYTQKGIEYADRKPAYCHDPNCRRYLAKDTYIRRLNLANCQAHLMGLLTCVLCGKADHGEADCPQDENFKKLLNLSEMQRWKRCYSCGSMVEKIEWCNHMTLRSLDNQQVVHKGDVGAGGYHPFIFKAQMDAFGPIDPENLQAILALLQEDADEVTARHQTSDAKRARDEGLDGGAANGNGNEMAEGEEVVALGATTQHDTAVLAPSDAHRRPRRSPSDWNAATPQPPLLNTLDARSTLTSQDRIDQYLKDQTDNHPPTRLEGLSRTLPTAGFRADRQRDVEASIRTPMEGQTLGEGGASLRPTSRDAQGFSQFHNSDTAVNHKVENPLRKSGNESTTFDIEAFVRKQLAVWEQQQPADRSQDLLGYSLGASKGQAGHPITAPERNYIDDYKWDLPVTQKIKPSACTSTERPQWGSPPSEKAKLSVRKFNDEWGSPSSQRTKAPARIEPDCRVLLNKATSPEHMFKDGWGSPPSRNIRAQARNKSDWRALRAPDKVKPLPNNNLKEQKVCVTEPEKNATTVPLEYVRVGMVCFNCWKTSHTIAWCSQPTVGLDRSEKTRQAKGIWSYTWARLLYRNQLDSLLFVPEKYKEQWETWVRSEQKRQQRTLTEKARSPPVDFKVPPPTPSTGTHLTYNVVDAVIEVLQSHVRQPIGTTSPFKVSSVQKSGSKLTVSVKSEDYIECTACCELIVKTIAPDAVSCGHRYCWNCLGQFYRNSISDWAFSPPQCCNLAFPADLVRRIRLPADLVYKYTMKCKEFEDPKPVYCHVSGCQRYLMKGGYLGLRDIAVCGKHPTPMHTCVTCGKAHHGMTDCPEDEGLKALLALAAEEKWKRCYRCGRMVEKTKWCNHMTCMCKAHFCYVCGGSYKEGHACPKPLVG</sequence>
<feature type="domain" description="CCHC-type" evidence="12">
    <location>
        <begin position="276"/>
        <end position="289"/>
    </location>
</feature>
<evidence type="ECO:0000256" key="3">
    <source>
        <dbReference type="ARBA" id="ARBA00022679"/>
    </source>
</evidence>
<feature type="region of interest" description="Disordered" evidence="10">
    <location>
        <begin position="1046"/>
        <end position="1065"/>
    </location>
</feature>
<keyword evidence="5" id="KW-0677">Repeat</keyword>
<comment type="catalytic activity">
    <reaction evidence="1">
        <text>[E2 ubiquitin-conjugating enzyme]-S-ubiquitinyl-L-cysteine + [acceptor protein]-L-lysine = [E2 ubiquitin-conjugating enzyme]-L-cysteine + [acceptor protein]-N(6)-ubiquitinyl-L-lysine.</text>
        <dbReference type="EC" id="2.3.2.31"/>
    </reaction>
</comment>
<feature type="region of interest" description="Disordered" evidence="10">
    <location>
        <begin position="692"/>
        <end position="761"/>
    </location>
</feature>
<keyword evidence="8" id="KW-0862">Zinc</keyword>
<keyword evidence="3" id="KW-0808">Transferase</keyword>
<dbReference type="GO" id="GO:0008270">
    <property type="term" value="F:zinc ion binding"/>
    <property type="evidence" value="ECO:0007669"/>
    <property type="project" value="UniProtKB-KW"/>
</dbReference>
<evidence type="ECO:0000256" key="8">
    <source>
        <dbReference type="ARBA" id="ARBA00022833"/>
    </source>
</evidence>
<keyword evidence="6 9" id="KW-0863">Zinc-finger</keyword>
<evidence type="ECO:0000256" key="6">
    <source>
        <dbReference type="ARBA" id="ARBA00022771"/>
    </source>
</evidence>
<dbReference type="Gene3D" id="1.20.120.1750">
    <property type="match status" value="2"/>
</dbReference>
<dbReference type="PANTHER" id="PTHR11685">
    <property type="entry name" value="RBR FAMILY RING FINGER AND IBR DOMAIN-CONTAINING"/>
    <property type="match status" value="1"/>
</dbReference>
<dbReference type="InterPro" id="IPR031127">
    <property type="entry name" value="E3_UB_ligase_RBR"/>
</dbReference>
<evidence type="ECO:0000259" key="12">
    <source>
        <dbReference type="PROSITE" id="PS50158"/>
    </source>
</evidence>
<dbReference type="SMART" id="SM00184">
    <property type="entry name" value="RING"/>
    <property type="match status" value="2"/>
</dbReference>
<name>A0A3N4ICL2_ASCIM</name>
<evidence type="ECO:0000256" key="7">
    <source>
        <dbReference type="ARBA" id="ARBA00022786"/>
    </source>
</evidence>
<dbReference type="SUPFAM" id="SSF57850">
    <property type="entry name" value="RING/U-box"/>
    <property type="match status" value="3"/>
</dbReference>
<evidence type="ECO:0000259" key="13">
    <source>
        <dbReference type="PROSITE" id="PS51873"/>
    </source>
</evidence>
<protein>
    <recommendedName>
        <fullName evidence="2">RBR-type E3 ubiquitin transferase</fullName>
        <ecNumber evidence="2">2.3.2.31</ecNumber>
    </recommendedName>
</protein>
<dbReference type="InterPro" id="IPR013083">
    <property type="entry name" value="Znf_RING/FYVE/PHD"/>
</dbReference>
<feature type="compositionally biased region" description="Basic and acidic residues" evidence="10">
    <location>
        <begin position="716"/>
        <end position="725"/>
    </location>
</feature>
<evidence type="ECO:0000256" key="4">
    <source>
        <dbReference type="ARBA" id="ARBA00022723"/>
    </source>
</evidence>
<evidence type="ECO:0000256" key="5">
    <source>
        <dbReference type="ARBA" id="ARBA00022737"/>
    </source>
</evidence>
<dbReference type="Pfam" id="PF01485">
    <property type="entry name" value="IBR"/>
    <property type="match status" value="1"/>
</dbReference>
<dbReference type="InterPro" id="IPR002867">
    <property type="entry name" value="IBR_dom"/>
</dbReference>
<keyword evidence="7" id="KW-0833">Ubl conjugation pathway</keyword>
<evidence type="ECO:0000313" key="15">
    <source>
        <dbReference type="Proteomes" id="UP000275078"/>
    </source>
</evidence>
<feature type="domain" description="RING-type" evidence="13">
    <location>
        <begin position="1119"/>
        <end position="1317"/>
    </location>
</feature>
<dbReference type="InterPro" id="IPR001841">
    <property type="entry name" value="Znf_RING"/>
</dbReference>
<dbReference type="OrthoDB" id="10009520at2759"/>
<feature type="compositionally biased region" description="Basic and acidic residues" evidence="10">
    <location>
        <begin position="692"/>
        <end position="701"/>
    </location>
</feature>
<dbReference type="GO" id="GO:0061630">
    <property type="term" value="F:ubiquitin protein ligase activity"/>
    <property type="evidence" value="ECO:0007669"/>
    <property type="project" value="UniProtKB-EC"/>
</dbReference>
<dbReference type="InterPro" id="IPR044066">
    <property type="entry name" value="TRIAD_supradom"/>
</dbReference>
<dbReference type="InterPro" id="IPR001878">
    <property type="entry name" value="Znf_CCHC"/>
</dbReference>
<feature type="region of interest" description="Disordered" evidence="10">
    <location>
        <begin position="598"/>
        <end position="625"/>
    </location>
</feature>
<dbReference type="EC" id="2.3.2.31" evidence="2"/>
<dbReference type="InterPro" id="IPR017907">
    <property type="entry name" value="Znf_RING_CS"/>
</dbReference>
<keyword evidence="4" id="KW-0479">Metal-binding</keyword>
<dbReference type="PROSITE" id="PS00518">
    <property type="entry name" value="ZF_RING_1"/>
    <property type="match status" value="2"/>
</dbReference>
<dbReference type="Gene3D" id="3.30.40.10">
    <property type="entry name" value="Zinc/RING finger domain, C3HC4 (zinc finger)"/>
    <property type="match status" value="2"/>
</dbReference>
<feature type="domain" description="RING-type" evidence="11">
    <location>
        <begin position="379"/>
        <end position="424"/>
    </location>
</feature>
<evidence type="ECO:0000256" key="10">
    <source>
        <dbReference type="SAM" id="MobiDB-lite"/>
    </source>
</evidence>
<dbReference type="Proteomes" id="UP000275078">
    <property type="component" value="Unassembled WGS sequence"/>
</dbReference>
<evidence type="ECO:0000313" key="14">
    <source>
        <dbReference type="EMBL" id="RPA83187.1"/>
    </source>
</evidence>
<feature type="compositionally biased region" description="Polar residues" evidence="10">
    <location>
        <begin position="744"/>
        <end position="761"/>
    </location>
</feature>
<evidence type="ECO:0000256" key="1">
    <source>
        <dbReference type="ARBA" id="ARBA00001798"/>
    </source>
</evidence>
<evidence type="ECO:0000256" key="9">
    <source>
        <dbReference type="PROSITE-ProRule" id="PRU00047"/>
    </source>
</evidence>
<organism evidence="14 15">
    <name type="scientific">Ascobolus immersus RN42</name>
    <dbReference type="NCBI Taxonomy" id="1160509"/>
    <lineage>
        <taxon>Eukaryota</taxon>
        <taxon>Fungi</taxon>
        <taxon>Dikarya</taxon>
        <taxon>Ascomycota</taxon>
        <taxon>Pezizomycotina</taxon>
        <taxon>Pezizomycetes</taxon>
        <taxon>Pezizales</taxon>
        <taxon>Ascobolaceae</taxon>
        <taxon>Ascobolus</taxon>
    </lineage>
</organism>
<dbReference type="PROSITE" id="PS50158">
    <property type="entry name" value="ZF_CCHC"/>
    <property type="match status" value="1"/>
</dbReference>
<proteinExistence type="predicted"/>
<dbReference type="PROSITE" id="PS51873">
    <property type="entry name" value="TRIAD"/>
    <property type="match status" value="1"/>
</dbReference>
<dbReference type="EMBL" id="ML119666">
    <property type="protein sequence ID" value="RPA83187.1"/>
    <property type="molecule type" value="Genomic_DNA"/>
</dbReference>
<dbReference type="STRING" id="1160509.A0A3N4ICL2"/>
<feature type="region of interest" description="Disordered" evidence="10">
    <location>
        <begin position="644"/>
        <end position="676"/>
    </location>
</feature>
<dbReference type="PROSITE" id="PS50089">
    <property type="entry name" value="ZF_RING_2"/>
    <property type="match status" value="1"/>
</dbReference>
<dbReference type="CDD" id="cd22584">
    <property type="entry name" value="Rcat_RBR_unk"/>
    <property type="match status" value="1"/>
</dbReference>
<reference evidence="14 15" key="1">
    <citation type="journal article" date="2018" name="Nat. Ecol. Evol.">
        <title>Pezizomycetes genomes reveal the molecular basis of ectomycorrhizal truffle lifestyle.</title>
        <authorList>
            <person name="Murat C."/>
            <person name="Payen T."/>
            <person name="Noel B."/>
            <person name="Kuo A."/>
            <person name="Morin E."/>
            <person name="Chen J."/>
            <person name="Kohler A."/>
            <person name="Krizsan K."/>
            <person name="Balestrini R."/>
            <person name="Da Silva C."/>
            <person name="Montanini B."/>
            <person name="Hainaut M."/>
            <person name="Levati E."/>
            <person name="Barry K.W."/>
            <person name="Belfiori B."/>
            <person name="Cichocki N."/>
            <person name="Clum A."/>
            <person name="Dockter R.B."/>
            <person name="Fauchery L."/>
            <person name="Guy J."/>
            <person name="Iotti M."/>
            <person name="Le Tacon F."/>
            <person name="Lindquist E.A."/>
            <person name="Lipzen A."/>
            <person name="Malagnac F."/>
            <person name="Mello A."/>
            <person name="Molinier V."/>
            <person name="Miyauchi S."/>
            <person name="Poulain J."/>
            <person name="Riccioni C."/>
            <person name="Rubini A."/>
            <person name="Sitrit Y."/>
            <person name="Splivallo R."/>
            <person name="Traeger S."/>
            <person name="Wang M."/>
            <person name="Zifcakova L."/>
            <person name="Wipf D."/>
            <person name="Zambonelli A."/>
            <person name="Paolocci F."/>
            <person name="Nowrousian M."/>
            <person name="Ottonello S."/>
            <person name="Baldrian P."/>
            <person name="Spatafora J.W."/>
            <person name="Henrissat B."/>
            <person name="Nagy L.G."/>
            <person name="Aury J.M."/>
            <person name="Wincker P."/>
            <person name="Grigoriev I.V."/>
            <person name="Bonfante P."/>
            <person name="Martin F.M."/>
        </authorList>
    </citation>
    <scope>NUCLEOTIDE SEQUENCE [LARGE SCALE GENOMIC DNA]</scope>
    <source>
        <strain evidence="14 15">RN42</strain>
    </source>
</reference>
<keyword evidence="15" id="KW-1185">Reference proteome</keyword>
<feature type="compositionally biased region" description="Basic and acidic residues" evidence="10">
    <location>
        <begin position="598"/>
        <end position="613"/>
    </location>
</feature>
<accession>A0A3N4ICL2</accession>
<evidence type="ECO:0000259" key="11">
    <source>
        <dbReference type="PROSITE" id="PS50089"/>
    </source>
</evidence>
<dbReference type="GO" id="GO:0016567">
    <property type="term" value="P:protein ubiquitination"/>
    <property type="evidence" value="ECO:0007669"/>
    <property type="project" value="InterPro"/>
</dbReference>
<dbReference type="GO" id="GO:0003676">
    <property type="term" value="F:nucleic acid binding"/>
    <property type="evidence" value="ECO:0007669"/>
    <property type="project" value="InterPro"/>
</dbReference>
<gene>
    <name evidence="14" type="ORF">BJ508DRAFT_324776</name>
</gene>
<evidence type="ECO:0000256" key="2">
    <source>
        <dbReference type="ARBA" id="ARBA00012251"/>
    </source>
</evidence>
<dbReference type="SMART" id="SM00343">
    <property type="entry name" value="ZnF_C2HC"/>
    <property type="match status" value="4"/>
</dbReference>